<dbReference type="GO" id="GO:0016301">
    <property type="term" value="F:kinase activity"/>
    <property type="evidence" value="ECO:0007669"/>
    <property type="project" value="UniProtKB-KW"/>
</dbReference>
<evidence type="ECO:0000256" key="2">
    <source>
        <dbReference type="ARBA" id="ARBA00004651"/>
    </source>
</evidence>
<comment type="catalytic activity">
    <reaction evidence="1">
        <text>ATP + protein L-histidine = ADP + protein N-phospho-L-histidine.</text>
        <dbReference type="EC" id="2.7.13.3"/>
    </reaction>
</comment>
<comment type="subcellular location">
    <subcellularLocation>
        <location evidence="2">Cell membrane</location>
        <topology evidence="2">Multi-pass membrane protein</topology>
    </subcellularLocation>
</comment>
<dbReference type="EC" id="2.7.13.3" evidence="3"/>
<dbReference type="PROSITE" id="PS50109">
    <property type="entry name" value="HIS_KIN"/>
    <property type="match status" value="1"/>
</dbReference>
<comment type="caution">
    <text evidence="13">The sequence shown here is derived from an EMBL/GenBank/DDBJ whole genome shotgun (WGS) entry which is preliminary data.</text>
</comment>
<dbReference type="EMBL" id="JBIAZU010000003">
    <property type="protein sequence ID" value="MFF5290924.1"/>
    <property type="molecule type" value="Genomic_DNA"/>
</dbReference>
<evidence type="ECO:0000256" key="8">
    <source>
        <dbReference type="ARBA" id="ARBA00023012"/>
    </source>
</evidence>
<feature type="transmembrane region" description="Helical" evidence="11">
    <location>
        <begin position="12"/>
        <end position="31"/>
    </location>
</feature>
<keyword evidence="14" id="KW-1185">Reference proteome</keyword>
<dbReference type="InterPro" id="IPR036097">
    <property type="entry name" value="HisK_dim/P_sf"/>
</dbReference>
<feature type="transmembrane region" description="Helical" evidence="11">
    <location>
        <begin position="37"/>
        <end position="53"/>
    </location>
</feature>
<dbReference type="Pfam" id="PF02518">
    <property type="entry name" value="HATPase_c"/>
    <property type="match status" value="1"/>
</dbReference>
<accession>A0ABW6WE19</accession>
<dbReference type="SUPFAM" id="SSF55874">
    <property type="entry name" value="ATPase domain of HSP90 chaperone/DNA topoisomerase II/histidine kinase"/>
    <property type="match status" value="1"/>
</dbReference>
<keyword evidence="5" id="KW-0597">Phosphoprotein</keyword>
<proteinExistence type="predicted"/>
<keyword evidence="7 13" id="KW-0418">Kinase</keyword>
<evidence type="ECO:0000256" key="6">
    <source>
        <dbReference type="ARBA" id="ARBA00022679"/>
    </source>
</evidence>
<feature type="transmembrane region" description="Helical" evidence="11">
    <location>
        <begin position="90"/>
        <end position="106"/>
    </location>
</feature>
<keyword evidence="8" id="KW-0902">Two-component regulatory system</keyword>
<dbReference type="Gene3D" id="1.10.287.130">
    <property type="match status" value="1"/>
</dbReference>
<feature type="domain" description="Histidine kinase" evidence="12">
    <location>
        <begin position="136"/>
        <end position="341"/>
    </location>
</feature>
<keyword evidence="11" id="KW-1133">Transmembrane helix</keyword>
<dbReference type="Proteomes" id="UP001602245">
    <property type="component" value="Unassembled WGS sequence"/>
</dbReference>
<keyword evidence="9" id="KW-0843">Virulence</keyword>
<evidence type="ECO:0000256" key="10">
    <source>
        <dbReference type="SAM" id="Coils"/>
    </source>
</evidence>
<evidence type="ECO:0000256" key="11">
    <source>
        <dbReference type="SAM" id="Phobius"/>
    </source>
</evidence>
<feature type="transmembrane region" description="Helical" evidence="11">
    <location>
        <begin position="60"/>
        <end position="78"/>
    </location>
</feature>
<evidence type="ECO:0000256" key="5">
    <source>
        <dbReference type="ARBA" id="ARBA00022553"/>
    </source>
</evidence>
<organism evidence="13 14">
    <name type="scientific">Paractinoplanes globisporus</name>
    <dbReference type="NCBI Taxonomy" id="113565"/>
    <lineage>
        <taxon>Bacteria</taxon>
        <taxon>Bacillati</taxon>
        <taxon>Actinomycetota</taxon>
        <taxon>Actinomycetes</taxon>
        <taxon>Micromonosporales</taxon>
        <taxon>Micromonosporaceae</taxon>
        <taxon>Paractinoplanes</taxon>
    </lineage>
</organism>
<keyword evidence="11" id="KW-0472">Membrane</keyword>
<dbReference type="InterPro" id="IPR004358">
    <property type="entry name" value="Sig_transdc_His_kin-like_C"/>
</dbReference>
<evidence type="ECO:0000313" key="14">
    <source>
        <dbReference type="Proteomes" id="UP001602245"/>
    </source>
</evidence>
<dbReference type="PANTHER" id="PTHR44936:SF9">
    <property type="entry name" value="SENSOR PROTEIN CREC"/>
    <property type="match status" value="1"/>
</dbReference>
<sequence length="352" mass="38248">MSVTASSRVRPLLIPLLVFSGLINLMLMYVLPGAETIPFHLVWIGLSVVYGLVMWPLRAMLWVLGLVAVTTGYVLVHHAQAGVIGWEETTEVPLMTAVFVVMVWHVRRRQQANVEIARLAEAERRRAEARDRFVRLASHELRTPITVARGYAELMRSAAEDPAVIADSSIVLEELDRLAAITHRLVTLVQLEGADVRQVADVDAALIAIVERWKPTADRQWTVCSSIGCASFNPERLKAAVDSLVENAVKFTDLGDDISVEGDGTKDTWTVTVTDSGPGMSPECLSRLAGLGNEEWGVTASGTGLGLATVGAVVRSWNGKLEFGTPPGGGTVVRMEFPRHAPLHDGRMTVLS</sequence>
<dbReference type="SMART" id="SM00388">
    <property type="entry name" value="HisKA"/>
    <property type="match status" value="1"/>
</dbReference>
<evidence type="ECO:0000256" key="3">
    <source>
        <dbReference type="ARBA" id="ARBA00012438"/>
    </source>
</evidence>
<evidence type="ECO:0000256" key="1">
    <source>
        <dbReference type="ARBA" id="ARBA00000085"/>
    </source>
</evidence>
<keyword evidence="4" id="KW-1003">Cell membrane</keyword>
<dbReference type="PRINTS" id="PR00344">
    <property type="entry name" value="BCTRLSENSOR"/>
</dbReference>
<dbReference type="InterPro" id="IPR036890">
    <property type="entry name" value="HATPase_C_sf"/>
</dbReference>
<dbReference type="InterPro" id="IPR050980">
    <property type="entry name" value="2C_sensor_his_kinase"/>
</dbReference>
<dbReference type="SUPFAM" id="SSF47384">
    <property type="entry name" value="Homodimeric domain of signal transducing histidine kinase"/>
    <property type="match status" value="1"/>
</dbReference>
<evidence type="ECO:0000256" key="4">
    <source>
        <dbReference type="ARBA" id="ARBA00022475"/>
    </source>
</evidence>
<dbReference type="CDD" id="cd00082">
    <property type="entry name" value="HisKA"/>
    <property type="match status" value="1"/>
</dbReference>
<name>A0ABW6WE19_9ACTN</name>
<dbReference type="InterPro" id="IPR003594">
    <property type="entry name" value="HATPase_dom"/>
</dbReference>
<evidence type="ECO:0000256" key="7">
    <source>
        <dbReference type="ARBA" id="ARBA00022777"/>
    </source>
</evidence>
<keyword evidence="10" id="KW-0175">Coiled coil</keyword>
<gene>
    <name evidence="13" type="ORF">ACFY35_15890</name>
</gene>
<dbReference type="PANTHER" id="PTHR44936">
    <property type="entry name" value="SENSOR PROTEIN CREC"/>
    <property type="match status" value="1"/>
</dbReference>
<dbReference type="InterPro" id="IPR003661">
    <property type="entry name" value="HisK_dim/P_dom"/>
</dbReference>
<keyword evidence="6" id="KW-0808">Transferase</keyword>
<evidence type="ECO:0000313" key="13">
    <source>
        <dbReference type="EMBL" id="MFF5290924.1"/>
    </source>
</evidence>
<feature type="coiled-coil region" evidence="10">
    <location>
        <begin position="112"/>
        <end position="139"/>
    </location>
</feature>
<dbReference type="Gene3D" id="3.30.565.10">
    <property type="entry name" value="Histidine kinase-like ATPase, C-terminal domain"/>
    <property type="match status" value="1"/>
</dbReference>
<dbReference type="Pfam" id="PF00512">
    <property type="entry name" value="HisKA"/>
    <property type="match status" value="1"/>
</dbReference>
<protein>
    <recommendedName>
        <fullName evidence="3">histidine kinase</fullName>
        <ecNumber evidence="3">2.7.13.3</ecNumber>
    </recommendedName>
</protein>
<dbReference type="InterPro" id="IPR005467">
    <property type="entry name" value="His_kinase_dom"/>
</dbReference>
<keyword evidence="11" id="KW-0812">Transmembrane</keyword>
<dbReference type="RefSeq" id="WP_084699282.1">
    <property type="nucleotide sequence ID" value="NZ_JBIAZU010000003.1"/>
</dbReference>
<reference evidence="13 14" key="1">
    <citation type="submission" date="2024-10" db="EMBL/GenBank/DDBJ databases">
        <title>The Natural Products Discovery Center: Release of the First 8490 Sequenced Strains for Exploring Actinobacteria Biosynthetic Diversity.</title>
        <authorList>
            <person name="Kalkreuter E."/>
            <person name="Kautsar S.A."/>
            <person name="Yang D."/>
            <person name="Bader C.D."/>
            <person name="Teijaro C.N."/>
            <person name="Fluegel L."/>
            <person name="Davis C.M."/>
            <person name="Simpson J.R."/>
            <person name="Lauterbach L."/>
            <person name="Steele A.D."/>
            <person name="Gui C."/>
            <person name="Meng S."/>
            <person name="Li G."/>
            <person name="Viehrig K."/>
            <person name="Ye F."/>
            <person name="Su P."/>
            <person name="Kiefer A.F."/>
            <person name="Nichols A."/>
            <person name="Cepeda A.J."/>
            <person name="Yan W."/>
            <person name="Fan B."/>
            <person name="Jiang Y."/>
            <person name="Adhikari A."/>
            <person name="Zheng C.-J."/>
            <person name="Schuster L."/>
            <person name="Cowan T.M."/>
            <person name="Smanski M.J."/>
            <person name="Chevrette M.G."/>
            <person name="De Carvalho L.P.S."/>
            <person name="Shen B."/>
        </authorList>
    </citation>
    <scope>NUCLEOTIDE SEQUENCE [LARGE SCALE GENOMIC DNA]</scope>
    <source>
        <strain evidence="13 14">NPDC000087</strain>
    </source>
</reference>
<evidence type="ECO:0000256" key="9">
    <source>
        <dbReference type="ARBA" id="ARBA00023026"/>
    </source>
</evidence>
<dbReference type="SMART" id="SM00387">
    <property type="entry name" value="HATPase_c"/>
    <property type="match status" value="1"/>
</dbReference>
<evidence type="ECO:0000259" key="12">
    <source>
        <dbReference type="PROSITE" id="PS50109"/>
    </source>
</evidence>